<evidence type="ECO:0000256" key="3">
    <source>
        <dbReference type="ARBA" id="ARBA00022630"/>
    </source>
</evidence>
<evidence type="ECO:0000256" key="8">
    <source>
        <dbReference type="ARBA" id="ARBA00050583"/>
    </source>
</evidence>
<dbReference type="Gene3D" id="3.50.50.60">
    <property type="entry name" value="FAD/NAD(P)-binding domain"/>
    <property type="match status" value="1"/>
</dbReference>
<comment type="cofactor">
    <cofactor evidence="1">
        <name>FAD</name>
        <dbReference type="ChEBI" id="CHEBI:57692"/>
    </cofactor>
</comment>
<evidence type="ECO:0000256" key="2">
    <source>
        <dbReference type="ARBA" id="ARBA00009183"/>
    </source>
</evidence>
<protein>
    <recommendedName>
        <fullName evidence="14">4-hydroxybenzoate brominase (decarboxylating)</fullName>
        <ecNumber evidence="13">1.14.19.55</ecNumber>
    </recommendedName>
</protein>
<organism evidence="15">
    <name type="scientific">Serratia marcescens</name>
    <dbReference type="NCBI Taxonomy" id="615"/>
    <lineage>
        <taxon>Bacteria</taxon>
        <taxon>Pseudomonadati</taxon>
        <taxon>Pseudomonadota</taxon>
        <taxon>Gammaproteobacteria</taxon>
        <taxon>Enterobacterales</taxon>
        <taxon>Yersiniaceae</taxon>
        <taxon>Serratia</taxon>
    </lineage>
</organism>
<evidence type="ECO:0000256" key="6">
    <source>
        <dbReference type="ARBA" id="ARBA00023002"/>
    </source>
</evidence>
<gene>
    <name evidence="15" type="primary">oocK</name>
</gene>
<dbReference type="GO" id="GO:0050660">
    <property type="term" value="F:flavin adenine dinucleotide binding"/>
    <property type="evidence" value="ECO:0007669"/>
    <property type="project" value="InterPro"/>
</dbReference>
<dbReference type="InterPro" id="IPR036188">
    <property type="entry name" value="FAD/NAD-bd_sf"/>
</dbReference>
<evidence type="ECO:0000256" key="5">
    <source>
        <dbReference type="ARBA" id="ARBA00022857"/>
    </source>
</evidence>
<dbReference type="InterPro" id="IPR020946">
    <property type="entry name" value="Flavin_mOase-like"/>
</dbReference>
<accession>K7WJ59</accession>
<comment type="catalytic activity">
    <reaction evidence="7">
        <text>3-bromo-4-hydroxybenzoate + bromide + NADPH + O2 + 3 H(+) = 2,4-dibromophenol + CO2 + NADP(+) + 2 H2O</text>
        <dbReference type="Rhea" id="RHEA:56356"/>
        <dbReference type="ChEBI" id="CHEBI:15377"/>
        <dbReference type="ChEBI" id="CHEBI:15378"/>
        <dbReference type="ChEBI" id="CHEBI:15379"/>
        <dbReference type="ChEBI" id="CHEBI:15858"/>
        <dbReference type="ChEBI" id="CHEBI:16526"/>
        <dbReference type="ChEBI" id="CHEBI:34238"/>
        <dbReference type="ChEBI" id="CHEBI:57783"/>
        <dbReference type="ChEBI" id="CHEBI:58349"/>
        <dbReference type="ChEBI" id="CHEBI:140203"/>
    </reaction>
    <physiologicalReaction direction="left-to-right" evidence="7">
        <dbReference type="Rhea" id="RHEA:56357"/>
    </physiologicalReaction>
</comment>
<keyword evidence="15" id="KW-0503">Monooxygenase</keyword>
<comment type="catalytic activity">
    <reaction evidence="12">
        <text>2 bromide + 4-hydroxybenzoate + 2 NADPH + 2 O2 + 5 H(+) = 2,4-dibromophenol + CO2 + 2 NADP(+) + 4 H2O</text>
        <dbReference type="Rhea" id="RHEA:56348"/>
        <dbReference type="ChEBI" id="CHEBI:15377"/>
        <dbReference type="ChEBI" id="CHEBI:15378"/>
        <dbReference type="ChEBI" id="CHEBI:15379"/>
        <dbReference type="ChEBI" id="CHEBI:15858"/>
        <dbReference type="ChEBI" id="CHEBI:16526"/>
        <dbReference type="ChEBI" id="CHEBI:17879"/>
        <dbReference type="ChEBI" id="CHEBI:34238"/>
        <dbReference type="ChEBI" id="CHEBI:57783"/>
        <dbReference type="ChEBI" id="CHEBI:58349"/>
        <dbReference type="EC" id="1.14.19.55"/>
    </reaction>
    <physiologicalReaction direction="left-to-right" evidence="12">
        <dbReference type="Rhea" id="RHEA:56349"/>
    </physiologicalReaction>
</comment>
<evidence type="ECO:0000256" key="9">
    <source>
        <dbReference type="ARBA" id="ARBA00051354"/>
    </source>
</evidence>
<evidence type="ECO:0000313" key="15">
    <source>
        <dbReference type="EMBL" id="AFX60310.1"/>
    </source>
</evidence>
<dbReference type="PRINTS" id="PR00370">
    <property type="entry name" value="FMOXYGENASE"/>
</dbReference>
<reference evidence="15" key="1">
    <citation type="journal article" date="2012" name="J. Biol. Chem.">
        <title>Bacterial Biosynthetic Gene Clusters Encoding the Anti-cancer Haterumalide Class of Molecules: BIOGENESIS OF THE BROAD SPECTRUM ANTIFUNGAL AND ANTI-OOMYCETE COMPOUND, OOCYDIN A.</title>
        <authorList>
            <person name="Matilla M.A."/>
            <person name="Stockmann H."/>
            <person name="Leeper F.J."/>
            <person name="Salmond G.P."/>
        </authorList>
    </citation>
    <scope>NUCLEOTIDE SEQUENCE</scope>
    <source>
        <strain evidence="15">MSU97</strain>
    </source>
</reference>
<comment type="catalytic activity">
    <reaction evidence="10">
        <text>3,4-dihydroxybenzoate + bromide + NADPH + O2 + 2 H(+) = 3-bromo-4,5-dihydroxybenzoate + NADP(+) + 2 H2O</text>
        <dbReference type="Rhea" id="RHEA:56372"/>
        <dbReference type="ChEBI" id="CHEBI:15377"/>
        <dbReference type="ChEBI" id="CHEBI:15378"/>
        <dbReference type="ChEBI" id="CHEBI:15379"/>
        <dbReference type="ChEBI" id="CHEBI:15858"/>
        <dbReference type="ChEBI" id="CHEBI:36241"/>
        <dbReference type="ChEBI" id="CHEBI:57783"/>
        <dbReference type="ChEBI" id="CHEBI:58349"/>
        <dbReference type="ChEBI" id="CHEBI:140211"/>
    </reaction>
    <physiologicalReaction direction="left-to-right" evidence="10">
        <dbReference type="Rhea" id="RHEA:56373"/>
    </physiologicalReaction>
</comment>
<sequence length="441" mass="50677">MKEGMSLMDVQGKRVCIIGGGPYGVSLGKELNQGGIDYDLYEAESDFGGVWNADSRCGRTYPSLHLISPKVNTQYPDFPMPEDYPHYPNHTLMQQYIRHYARTFGVYEKAHFNVAVVRIEPQDNGWQVELSTGERKFYSFVLVSNGMQREARYPEPAYRGHFTGDIMHSIDYRTPERIKGKRVLIIGAGNSGCDIAVDAVHHCQAVYHSTRRGYYYQPKFINGLPTPRWMEGLGNKFDTREETLAYIQQVFKLAGYDGTDFGLKKPDYPLDASHPIMNSQLLYFIGHGDIQPKGDVREFRDNTVIFDDGSHVEVDTLIYATGYNRRFPFLDSKYLELKNGIPDCFLHIVPKNFNNLLFVGYINSATGLGVSARSHGLFVVDYLKAYFTQSAGLHDFTRMKKEQNPDLGQHYYIGSFRHQWEVDLWKFLKLLAQYREVLNRR</sequence>
<dbReference type="InterPro" id="IPR000960">
    <property type="entry name" value="Flavin_mOase"/>
</dbReference>
<keyword evidence="6" id="KW-0560">Oxidoreductase</keyword>
<comment type="similarity">
    <text evidence="2">Belongs to the FMO family.</text>
</comment>
<evidence type="ECO:0000256" key="7">
    <source>
        <dbReference type="ARBA" id="ARBA00050194"/>
    </source>
</evidence>
<evidence type="ECO:0000256" key="11">
    <source>
        <dbReference type="ARBA" id="ARBA00052183"/>
    </source>
</evidence>
<keyword evidence="3" id="KW-0285">Flavoprotein</keyword>
<proteinExistence type="inferred from homology"/>
<evidence type="ECO:0000256" key="1">
    <source>
        <dbReference type="ARBA" id="ARBA00001974"/>
    </source>
</evidence>
<dbReference type="GO" id="GO:0004499">
    <property type="term" value="F:N,N-dimethylaniline monooxygenase activity"/>
    <property type="evidence" value="ECO:0007669"/>
    <property type="project" value="InterPro"/>
</dbReference>
<comment type="catalytic activity">
    <reaction evidence="11">
        <text>3,4-dihydroxybenzoate + 2 bromide + 2 NADPH + 2 O2 + 5 H(+) = 3,5-dibromobenzene-1,2-diol + CO2 + 2 NADP(+) + 4 H2O</text>
        <dbReference type="Rhea" id="RHEA:56368"/>
        <dbReference type="ChEBI" id="CHEBI:15377"/>
        <dbReference type="ChEBI" id="CHEBI:15378"/>
        <dbReference type="ChEBI" id="CHEBI:15379"/>
        <dbReference type="ChEBI" id="CHEBI:15858"/>
        <dbReference type="ChEBI" id="CHEBI:16526"/>
        <dbReference type="ChEBI" id="CHEBI:36241"/>
        <dbReference type="ChEBI" id="CHEBI:57783"/>
        <dbReference type="ChEBI" id="CHEBI:58349"/>
        <dbReference type="ChEBI" id="CHEBI:140214"/>
        <dbReference type="EC" id="1.14.19.55"/>
    </reaction>
    <physiologicalReaction direction="left-to-right" evidence="11">
        <dbReference type="Rhea" id="RHEA:56369"/>
    </physiologicalReaction>
</comment>
<dbReference type="Pfam" id="PF00743">
    <property type="entry name" value="FMO-like"/>
    <property type="match status" value="1"/>
</dbReference>
<evidence type="ECO:0000256" key="13">
    <source>
        <dbReference type="ARBA" id="ARBA00066870"/>
    </source>
</evidence>
<keyword evidence="4" id="KW-0274">FAD</keyword>
<evidence type="ECO:0000256" key="10">
    <source>
        <dbReference type="ARBA" id="ARBA00051726"/>
    </source>
</evidence>
<keyword evidence="5" id="KW-0521">NADP</keyword>
<name>K7WJ59_SERMA</name>
<dbReference type="SUPFAM" id="SSF51905">
    <property type="entry name" value="FAD/NAD(P)-binding domain"/>
    <property type="match status" value="2"/>
</dbReference>
<dbReference type="AlphaFoldDB" id="K7WJ59"/>
<dbReference type="EMBL" id="JX315603">
    <property type="protein sequence ID" value="AFX60310.1"/>
    <property type="molecule type" value="Genomic_DNA"/>
</dbReference>
<dbReference type="InterPro" id="IPR050346">
    <property type="entry name" value="FMO-like"/>
</dbReference>
<dbReference type="EC" id="1.14.19.55" evidence="13"/>
<comment type="catalytic activity">
    <reaction evidence="8">
        <text>3-bromo-4,5-dihydroxybenzoate + bromide + NADPH + O2 + 3 H(+) = 3,5-dibromobenzene-1,2-diol + CO2 + NADP(+) + 2 H2O</text>
        <dbReference type="Rhea" id="RHEA:56376"/>
        <dbReference type="ChEBI" id="CHEBI:15377"/>
        <dbReference type="ChEBI" id="CHEBI:15378"/>
        <dbReference type="ChEBI" id="CHEBI:15379"/>
        <dbReference type="ChEBI" id="CHEBI:15858"/>
        <dbReference type="ChEBI" id="CHEBI:16526"/>
        <dbReference type="ChEBI" id="CHEBI:57783"/>
        <dbReference type="ChEBI" id="CHEBI:58349"/>
        <dbReference type="ChEBI" id="CHEBI:140211"/>
        <dbReference type="ChEBI" id="CHEBI:140214"/>
    </reaction>
    <physiologicalReaction direction="left-to-right" evidence="8">
        <dbReference type="Rhea" id="RHEA:56377"/>
    </physiologicalReaction>
</comment>
<evidence type="ECO:0000256" key="4">
    <source>
        <dbReference type="ARBA" id="ARBA00022827"/>
    </source>
</evidence>
<evidence type="ECO:0000256" key="14">
    <source>
        <dbReference type="ARBA" id="ARBA00069832"/>
    </source>
</evidence>
<dbReference type="FunFam" id="3.50.50.60:FF:000023">
    <property type="entry name" value="Dimethylaniline monooxygenase [N-oxide-forming]"/>
    <property type="match status" value="1"/>
</dbReference>
<evidence type="ECO:0000256" key="12">
    <source>
        <dbReference type="ARBA" id="ARBA00052260"/>
    </source>
</evidence>
<dbReference type="PIRSF" id="PIRSF000332">
    <property type="entry name" value="FMO"/>
    <property type="match status" value="1"/>
</dbReference>
<dbReference type="GO" id="GO:0050661">
    <property type="term" value="F:NADP binding"/>
    <property type="evidence" value="ECO:0007669"/>
    <property type="project" value="InterPro"/>
</dbReference>
<dbReference type="PANTHER" id="PTHR23023">
    <property type="entry name" value="DIMETHYLANILINE MONOOXYGENASE"/>
    <property type="match status" value="1"/>
</dbReference>
<comment type="catalytic activity">
    <reaction evidence="9">
        <text>bromide + 4-hydroxybenzoate + NADPH + O2 + 2 H(+) = 3-bromo-4-hydroxybenzoate + NADP(+) + 2 H2O</text>
        <dbReference type="Rhea" id="RHEA:56352"/>
        <dbReference type="ChEBI" id="CHEBI:15377"/>
        <dbReference type="ChEBI" id="CHEBI:15378"/>
        <dbReference type="ChEBI" id="CHEBI:15379"/>
        <dbReference type="ChEBI" id="CHEBI:15858"/>
        <dbReference type="ChEBI" id="CHEBI:17879"/>
        <dbReference type="ChEBI" id="CHEBI:57783"/>
        <dbReference type="ChEBI" id="CHEBI:58349"/>
        <dbReference type="ChEBI" id="CHEBI:140203"/>
    </reaction>
    <physiologicalReaction direction="left-to-right" evidence="9">
        <dbReference type="Rhea" id="RHEA:56353"/>
    </physiologicalReaction>
</comment>